<evidence type="ECO:0000313" key="2">
    <source>
        <dbReference type="Proteomes" id="UP000564885"/>
    </source>
</evidence>
<keyword evidence="2" id="KW-1185">Reference proteome</keyword>
<reference evidence="1 2" key="1">
    <citation type="submission" date="2020-04" db="EMBL/GenBank/DDBJ databases">
        <title>Enterovirga sp. isolate from soil.</title>
        <authorList>
            <person name="Chea S."/>
            <person name="Kim D.-U."/>
        </authorList>
    </citation>
    <scope>NUCLEOTIDE SEQUENCE [LARGE SCALE GENOMIC DNA]</scope>
    <source>
        <strain evidence="1 2">DB1703</strain>
    </source>
</reference>
<comment type="caution">
    <text evidence="1">The sequence shown here is derived from an EMBL/GenBank/DDBJ whole genome shotgun (WGS) entry which is preliminary data.</text>
</comment>
<dbReference type="RefSeq" id="WP_210261284.1">
    <property type="nucleotide sequence ID" value="NZ_JABEPP010000007.1"/>
</dbReference>
<evidence type="ECO:0000313" key="1">
    <source>
        <dbReference type="EMBL" id="NNM75094.1"/>
    </source>
</evidence>
<dbReference type="AlphaFoldDB" id="A0A849IB11"/>
<protein>
    <submittedName>
        <fullName evidence="1">Uncharacterized protein</fullName>
    </submittedName>
</protein>
<organism evidence="1 2">
    <name type="scientific">Enterovirga aerilata</name>
    <dbReference type="NCBI Taxonomy" id="2730920"/>
    <lineage>
        <taxon>Bacteria</taxon>
        <taxon>Pseudomonadati</taxon>
        <taxon>Pseudomonadota</taxon>
        <taxon>Alphaproteobacteria</taxon>
        <taxon>Hyphomicrobiales</taxon>
        <taxon>Methylobacteriaceae</taxon>
        <taxon>Enterovirga</taxon>
    </lineage>
</organism>
<sequence>MARIRVYHVDNLNGRDEALVAACNLKAAAAALGTTEYQVRLFGWRAVDADEPEHALAVRAGAPLYRKIRIGEGGLDEWAPQPARVPPRAGG</sequence>
<accession>A0A849IB11</accession>
<dbReference type="Proteomes" id="UP000564885">
    <property type="component" value="Unassembled WGS sequence"/>
</dbReference>
<proteinExistence type="predicted"/>
<gene>
    <name evidence="1" type="ORF">HJG44_22290</name>
</gene>
<dbReference type="EMBL" id="JABEPP010000007">
    <property type="protein sequence ID" value="NNM75094.1"/>
    <property type="molecule type" value="Genomic_DNA"/>
</dbReference>
<name>A0A849IB11_9HYPH</name>